<dbReference type="Proteomes" id="UP001562065">
    <property type="component" value="Unassembled WGS sequence"/>
</dbReference>
<dbReference type="InterPro" id="IPR020843">
    <property type="entry name" value="ER"/>
</dbReference>
<dbReference type="RefSeq" id="WP_369454855.1">
    <property type="nucleotide sequence ID" value="NZ_JBGCUO010000001.1"/>
</dbReference>
<keyword evidence="3" id="KW-1185">Reference proteome</keyword>
<dbReference type="EMBL" id="JBGCUO010000001">
    <property type="protein sequence ID" value="MEY1661604.1"/>
    <property type="molecule type" value="Genomic_DNA"/>
</dbReference>
<evidence type="ECO:0000313" key="3">
    <source>
        <dbReference type="Proteomes" id="UP001562065"/>
    </source>
</evidence>
<evidence type="ECO:0000313" key="2">
    <source>
        <dbReference type="EMBL" id="MEY1661604.1"/>
    </source>
</evidence>
<protein>
    <submittedName>
        <fullName evidence="2">Zinc-binding alcohol dehydrogenase family protein</fullName>
    </submittedName>
</protein>
<reference evidence="2 3" key="1">
    <citation type="submission" date="2024-07" db="EMBL/GenBank/DDBJ databases">
        <authorList>
            <person name="Ren Q."/>
        </authorList>
    </citation>
    <scope>NUCLEOTIDE SEQUENCE [LARGE SCALE GENOMIC DNA]</scope>
    <source>
        <strain evidence="2 3">REN37</strain>
    </source>
</reference>
<dbReference type="Gene3D" id="3.40.50.720">
    <property type="entry name" value="NAD(P)-binding Rossmann-like Domain"/>
    <property type="match status" value="1"/>
</dbReference>
<dbReference type="SUPFAM" id="SSF51735">
    <property type="entry name" value="NAD(P)-binding Rossmann-fold domains"/>
    <property type="match status" value="1"/>
</dbReference>
<dbReference type="Pfam" id="PF00107">
    <property type="entry name" value="ADH_zinc_N"/>
    <property type="match status" value="1"/>
</dbReference>
<proteinExistence type="predicted"/>
<dbReference type="PANTHER" id="PTHR43677">
    <property type="entry name" value="SHORT-CHAIN DEHYDROGENASE/REDUCTASE"/>
    <property type="match status" value="1"/>
</dbReference>
<dbReference type="InterPro" id="IPR051397">
    <property type="entry name" value="Zn-ADH-like_protein"/>
</dbReference>
<comment type="caution">
    <text evidence="2">The sequence shown here is derived from an EMBL/GenBank/DDBJ whole genome shotgun (WGS) entry which is preliminary data.</text>
</comment>
<name>A0ABV4AFI6_9GAMM</name>
<dbReference type="InterPro" id="IPR013149">
    <property type="entry name" value="ADH-like_C"/>
</dbReference>
<dbReference type="SMART" id="SM00829">
    <property type="entry name" value="PKS_ER"/>
    <property type="match status" value="1"/>
</dbReference>
<organism evidence="2 3">
    <name type="scientific">Isoalcanivorax beigongshangi</name>
    <dbReference type="NCBI Taxonomy" id="3238810"/>
    <lineage>
        <taxon>Bacteria</taxon>
        <taxon>Pseudomonadati</taxon>
        <taxon>Pseudomonadota</taxon>
        <taxon>Gammaproteobacteria</taxon>
        <taxon>Oceanospirillales</taxon>
        <taxon>Alcanivoracaceae</taxon>
        <taxon>Isoalcanivorax</taxon>
    </lineage>
</organism>
<evidence type="ECO:0000259" key="1">
    <source>
        <dbReference type="SMART" id="SM00829"/>
    </source>
</evidence>
<dbReference type="Gene3D" id="3.90.180.10">
    <property type="entry name" value="Medium-chain alcohol dehydrogenases, catalytic domain"/>
    <property type="match status" value="1"/>
</dbReference>
<accession>A0ABV4AFI6</accession>
<gene>
    <name evidence="2" type="ORF">AB5I84_05505</name>
</gene>
<sequence length="322" mass="34210">MKAAILHQLGELPRYQDWADPVPTAGQQLLRVHAASIKQLDKLKVAGRHYTHFASLPTTIGVDGVGVLDDGRRVYAAGVTGMMAEQALIAADSGIVVPDGLSDALAAVLPNALLGSDAALTCRAGFTPGETVLVNGATGVSGQMAVQTARLRGAGTIIATGRNPQQLARLQELGADVVLPLTLPPEQFAEQLERIYRATPLDIVLDYLWGSATAQLLQHLVRYCTHPLRLVTIGQMAGAELGLPSAWLRAHPISLIGSGYGSLSAADVRSYQERWLPHWFEQAADGALIQPVEECGLEDVADAWERSPAAASRLVLLTANAR</sequence>
<dbReference type="InterPro" id="IPR011032">
    <property type="entry name" value="GroES-like_sf"/>
</dbReference>
<dbReference type="PANTHER" id="PTHR43677:SF11">
    <property type="entry name" value="ZINC-CONTAINING ALCOHOL DEHYDROGENASE"/>
    <property type="match status" value="1"/>
</dbReference>
<dbReference type="SUPFAM" id="SSF50129">
    <property type="entry name" value="GroES-like"/>
    <property type="match status" value="1"/>
</dbReference>
<feature type="domain" description="Enoyl reductase (ER)" evidence="1">
    <location>
        <begin position="10"/>
        <end position="268"/>
    </location>
</feature>
<dbReference type="InterPro" id="IPR036291">
    <property type="entry name" value="NAD(P)-bd_dom_sf"/>
</dbReference>